<dbReference type="PANTHER" id="PTHR43653">
    <property type="entry name" value="CYTOCHROME C ASSEMBLY PROTEIN-RELATED"/>
    <property type="match status" value="1"/>
</dbReference>
<dbReference type="RefSeq" id="WP_345198840.1">
    <property type="nucleotide sequence ID" value="NZ_BAABFL010000473.1"/>
</dbReference>
<dbReference type="Proteomes" id="UP001500604">
    <property type="component" value="Unassembled WGS sequence"/>
</dbReference>
<dbReference type="InterPro" id="IPR003567">
    <property type="entry name" value="Cyt_c_biogenesis"/>
</dbReference>
<feature type="transmembrane region" description="Helical" evidence="10">
    <location>
        <begin position="616"/>
        <end position="636"/>
    </location>
</feature>
<evidence type="ECO:0000259" key="12">
    <source>
        <dbReference type="Pfam" id="PF16327"/>
    </source>
</evidence>
<evidence type="ECO:0000256" key="4">
    <source>
        <dbReference type="ARBA" id="ARBA00022519"/>
    </source>
</evidence>
<proteinExistence type="inferred from homology"/>
<feature type="transmembrane region" description="Helical" evidence="10">
    <location>
        <begin position="210"/>
        <end position="230"/>
    </location>
</feature>
<keyword evidence="6" id="KW-0201">Cytochrome c-type biogenesis</keyword>
<feature type="transmembrane region" description="Helical" evidence="10">
    <location>
        <begin position="6"/>
        <end position="26"/>
    </location>
</feature>
<feature type="transmembrane region" description="Helical" evidence="10">
    <location>
        <begin position="426"/>
        <end position="444"/>
    </location>
</feature>
<evidence type="ECO:0000259" key="11">
    <source>
        <dbReference type="Pfam" id="PF01578"/>
    </source>
</evidence>
<evidence type="ECO:0000256" key="6">
    <source>
        <dbReference type="ARBA" id="ARBA00022748"/>
    </source>
</evidence>
<dbReference type="PRINTS" id="PR01411">
    <property type="entry name" value="CCMFBIOGNSIS"/>
</dbReference>
<evidence type="ECO:0000256" key="10">
    <source>
        <dbReference type="SAM" id="Phobius"/>
    </source>
</evidence>
<evidence type="ECO:0000313" key="13">
    <source>
        <dbReference type="EMBL" id="GAA4652306.1"/>
    </source>
</evidence>
<name>A0ABP8V9C0_9GAMM</name>
<keyword evidence="7 10" id="KW-1133">Transmembrane helix</keyword>
<evidence type="ECO:0000256" key="3">
    <source>
        <dbReference type="ARBA" id="ARBA00022475"/>
    </source>
</evidence>
<feature type="transmembrane region" description="Helical" evidence="10">
    <location>
        <begin position="47"/>
        <end position="72"/>
    </location>
</feature>
<feature type="transmembrane region" description="Helical" evidence="10">
    <location>
        <begin position="492"/>
        <end position="514"/>
    </location>
</feature>
<keyword evidence="13" id="KW-0456">Lyase</keyword>
<dbReference type="PRINTS" id="PR01410">
    <property type="entry name" value="CCBIOGENESIS"/>
</dbReference>
<dbReference type="PANTHER" id="PTHR43653:SF1">
    <property type="entry name" value="CYTOCHROME C-TYPE BIOGENESIS PROTEIN CCMF"/>
    <property type="match status" value="1"/>
</dbReference>
<dbReference type="InterPro" id="IPR003568">
    <property type="entry name" value="Cyt_c_biogenesis_CcmF"/>
</dbReference>
<organism evidence="13 14">
    <name type="scientific">Kistimonas scapharcae</name>
    <dbReference type="NCBI Taxonomy" id="1036133"/>
    <lineage>
        <taxon>Bacteria</taxon>
        <taxon>Pseudomonadati</taxon>
        <taxon>Pseudomonadota</taxon>
        <taxon>Gammaproteobacteria</taxon>
        <taxon>Oceanospirillales</taxon>
        <taxon>Endozoicomonadaceae</taxon>
        <taxon>Kistimonas</taxon>
    </lineage>
</organism>
<accession>A0ABP8V9C0</accession>
<sequence>MIPELGQLSLIIALCFAVILSVVPLVGTYTGHRTWQALAKPLSWGQFFFLLVAFLILVEAFVADDFTVAYVARNSNTLLPLPFKVSAVWGAHEGSLLLWALILAGWMFAVSIFSRSLPTIMLARVLSVMGMVSVGFLLFMIVTSNPFERLLLYPPADGADLNPLLQDFGLIIHPPMLYMGYVGFSVVFAFAIASLLGGKLDAAWARWSRPWTIIAWVFLTLGISLGSWWAYYELGWGGWWFWDPVENASFMPWLAGTALIHSLAVSEKRGMFKSWTVLLAILTFSLSLLGTFLVRSGVLTSVHAFATDPARGSFILMFLLLVVGGSLTLYALRAPVVKSRAGFGLLSMETFLLLNNILLVTSCAMVLLGTLFPLIFDALGLGKISVGPPYFNTLFVPLTFLIALTMGIGILSRWKDTEGSWLISQLRWVLLASIVLGLAISLFQGTSFELAVALSMILVCWIVLTAIKDILNRCRNKPSLIAGLQSIRRSVWGMHLVHIGLAVSMVGVAMVSFYSGERDLRMAPGQTVELAGYTFRFDGVERRRGPNYLSDYGTLQVIRDGRVLTTLHPEKRLYQVQGSVMSEAGIDAGLTRDLYIALGDSLEEGAWAVRIQVKAFVRWIWLGSLFMALGGCLAALDRRYRVKARQRVMAPGAQAGDGLSAAV</sequence>
<feature type="domain" description="Cytochrome c-type biogenesis protein CcmF C-terminal" evidence="12">
    <location>
        <begin position="316"/>
        <end position="638"/>
    </location>
</feature>
<feature type="transmembrane region" description="Helical" evidence="10">
    <location>
        <begin position="96"/>
        <end position="114"/>
    </location>
</feature>
<dbReference type="NCBIfam" id="TIGR00353">
    <property type="entry name" value="nrfE"/>
    <property type="match status" value="1"/>
</dbReference>
<dbReference type="EMBL" id="BAABFL010000473">
    <property type="protein sequence ID" value="GAA4652306.1"/>
    <property type="molecule type" value="Genomic_DNA"/>
</dbReference>
<dbReference type="InterPro" id="IPR032523">
    <property type="entry name" value="CcmF_C"/>
</dbReference>
<keyword evidence="8 10" id="KW-0472">Membrane</keyword>
<dbReference type="Pfam" id="PF16327">
    <property type="entry name" value="CcmF_C"/>
    <property type="match status" value="1"/>
</dbReference>
<reference evidence="14" key="1">
    <citation type="journal article" date="2019" name="Int. J. Syst. Evol. Microbiol.">
        <title>The Global Catalogue of Microorganisms (GCM) 10K type strain sequencing project: providing services to taxonomists for standard genome sequencing and annotation.</title>
        <authorList>
            <consortium name="The Broad Institute Genomics Platform"/>
            <consortium name="The Broad Institute Genome Sequencing Center for Infectious Disease"/>
            <person name="Wu L."/>
            <person name="Ma J."/>
        </authorList>
    </citation>
    <scope>NUCLEOTIDE SEQUENCE [LARGE SCALE GENOMIC DNA]</scope>
    <source>
        <strain evidence="14">JCM 17805</strain>
    </source>
</reference>
<keyword evidence="5 10" id="KW-0812">Transmembrane</keyword>
<feature type="transmembrane region" description="Helical" evidence="10">
    <location>
        <begin position="275"/>
        <end position="294"/>
    </location>
</feature>
<evidence type="ECO:0000256" key="8">
    <source>
        <dbReference type="ARBA" id="ARBA00023136"/>
    </source>
</evidence>
<dbReference type="Pfam" id="PF01578">
    <property type="entry name" value="Cytochrom_C_asm"/>
    <property type="match status" value="1"/>
</dbReference>
<dbReference type="GO" id="GO:0016829">
    <property type="term" value="F:lyase activity"/>
    <property type="evidence" value="ECO:0007669"/>
    <property type="project" value="UniProtKB-KW"/>
</dbReference>
<comment type="similarity">
    <text evidence="2">Belongs to the CcmF/CycK/Ccl1/NrfE/CcsA family.</text>
</comment>
<dbReference type="InterPro" id="IPR002541">
    <property type="entry name" value="Cyt_c_assembly"/>
</dbReference>
<protein>
    <submittedName>
        <fullName evidence="13">Heme lyase CcmF/NrfE family subunit</fullName>
    </submittedName>
</protein>
<evidence type="ECO:0000256" key="9">
    <source>
        <dbReference type="ARBA" id="ARBA00037230"/>
    </source>
</evidence>
<feature type="transmembrane region" description="Helical" evidence="10">
    <location>
        <begin position="395"/>
        <end position="414"/>
    </location>
</feature>
<keyword evidence="14" id="KW-1185">Reference proteome</keyword>
<feature type="transmembrane region" description="Helical" evidence="10">
    <location>
        <begin position="314"/>
        <end position="332"/>
    </location>
</feature>
<feature type="transmembrane region" description="Helical" evidence="10">
    <location>
        <begin position="250"/>
        <end position="266"/>
    </location>
</feature>
<evidence type="ECO:0000256" key="7">
    <source>
        <dbReference type="ARBA" id="ARBA00022989"/>
    </source>
</evidence>
<evidence type="ECO:0000256" key="5">
    <source>
        <dbReference type="ARBA" id="ARBA00022692"/>
    </source>
</evidence>
<keyword evidence="4" id="KW-0997">Cell inner membrane</keyword>
<keyword evidence="3" id="KW-1003">Cell membrane</keyword>
<gene>
    <name evidence="13" type="ORF">GCM10023116_45900</name>
</gene>
<feature type="transmembrane region" description="Helical" evidence="10">
    <location>
        <begin position="121"/>
        <end position="142"/>
    </location>
</feature>
<feature type="transmembrane region" description="Helical" evidence="10">
    <location>
        <begin position="450"/>
        <end position="471"/>
    </location>
</feature>
<feature type="transmembrane region" description="Helical" evidence="10">
    <location>
        <begin position="178"/>
        <end position="198"/>
    </location>
</feature>
<feature type="transmembrane region" description="Helical" evidence="10">
    <location>
        <begin position="353"/>
        <end position="375"/>
    </location>
</feature>
<feature type="domain" description="Cytochrome c assembly protein" evidence="11">
    <location>
        <begin position="89"/>
        <end position="296"/>
    </location>
</feature>
<evidence type="ECO:0000313" key="14">
    <source>
        <dbReference type="Proteomes" id="UP001500604"/>
    </source>
</evidence>
<comment type="function">
    <text evidence="9">Required for the biogenesis of c-type cytochromes. Possible subunit of a heme lyase.</text>
</comment>
<dbReference type="NCBIfam" id="NF007691">
    <property type="entry name" value="PRK10369.1"/>
    <property type="match status" value="1"/>
</dbReference>
<comment type="subcellular location">
    <subcellularLocation>
        <location evidence="1">Cell inner membrane</location>
        <topology evidence="1">Multi-pass membrane protein</topology>
    </subcellularLocation>
</comment>
<comment type="caution">
    <text evidence="13">The sequence shown here is derived from an EMBL/GenBank/DDBJ whole genome shotgun (WGS) entry which is preliminary data.</text>
</comment>
<evidence type="ECO:0000256" key="2">
    <source>
        <dbReference type="ARBA" id="ARBA00009186"/>
    </source>
</evidence>
<evidence type="ECO:0000256" key="1">
    <source>
        <dbReference type="ARBA" id="ARBA00004429"/>
    </source>
</evidence>